<dbReference type="Pfam" id="PF10558">
    <property type="entry name" value="MTP18"/>
    <property type="match status" value="1"/>
</dbReference>
<accession>A0AAE0BPP0</accession>
<evidence type="ECO:0000313" key="6">
    <source>
        <dbReference type="EMBL" id="KAK3239790.1"/>
    </source>
</evidence>
<comment type="similarity">
    <text evidence="1">Belongs to the MTFP1 family.</text>
</comment>
<dbReference type="InterPro" id="IPR002048">
    <property type="entry name" value="EF_hand_dom"/>
</dbReference>
<keyword evidence="3" id="KW-0106">Calcium</keyword>
<evidence type="ECO:0000256" key="4">
    <source>
        <dbReference type="ARBA" id="ARBA00029631"/>
    </source>
</evidence>
<reference evidence="6 7" key="1">
    <citation type="journal article" date="2015" name="Genome Biol. Evol.">
        <title>Comparative Genomics of a Bacterivorous Green Alga Reveals Evolutionary Causalities and Consequences of Phago-Mixotrophic Mode of Nutrition.</title>
        <authorList>
            <person name="Burns J.A."/>
            <person name="Paasch A."/>
            <person name="Narechania A."/>
            <person name="Kim E."/>
        </authorList>
    </citation>
    <scope>NUCLEOTIDE SEQUENCE [LARGE SCALE GENOMIC DNA]</scope>
    <source>
        <strain evidence="6 7">PLY_AMNH</strain>
    </source>
</reference>
<proteinExistence type="inferred from homology"/>
<dbReference type="InterPro" id="IPR018247">
    <property type="entry name" value="EF_Hand_1_Ca_BS"/>
</dbReference>
<organism evidence="6 7">
    <name type="scientific">Cymbomonas tetramitiformis</name>
    <dbReference type="NCBI Taxonomy" id="36881"/>
    <lineage>
        <taxon>Eukaryota</taxon>
        <taxon>Viridiplantae</taxon>
        <taxon>Chlorophyta</taxon>
        <taxon>Pyramimonadophyceae</taxon>
        <taxon>Pyramimonadales</taxon>
        <taxon>Pyramimonadaceae</taxon>
        <taxon>Cymbomonas</taxon>
    </lineage>
</organism>
<dbReference type="Pfam" id="PF13499">
    <property type="entry name" value="EF-hand_7"/>
    <property type="match status" value="1"/>
</dbReference>
<dbReference type="GO" id="GO:0005509">
    <property type="term" value="F:calcium ion binding"/>
    <property type="evidence" value="ECO:0007669"/>
    <property type="project" value="InterPro"/>
</dbReference>
<sequence>MSQGTKAAKSLSPRRVFAALRAGSVKRAQNVKRMPEATRSLKSLASPSFAGSKLRQKSSQTGGRYYTTIKSELSALQDVPVSLYGQLVGVGGMVALGYGLAWKEESEKEESRSEQVKVEVSDEDVEVDIFRDTLLRYVGYSNELGEAFRPIVGASAANLTYIAAVGYVVADALDKGYKAQKRSLKARATSIFTKLDTGGEGYLTLAEVRTAFRDLRIPLSREQVEDFFEKADVKKNNRIDFDEFLLALERADSELAMLIDAGSEADEGKFAWGKQGLLSPLSVISTVDALVWQLLASVALPGFTINRVVTFLDIVCATLPGPLAYTPTVVGLLLIPAIITPLDVLADVLMDATMRPVIFGILDENRDGTLSLSEMKEKLMLRPDFNLSEAQLEALFEEMDTDQNGEVSIAEWTAVGFELYQEAIKQEQRRVRGREGVGKA</sequence>
<feature type="domain" description="EF-hand" evidence="5">
    <location>
        <begin position="387"/>
        <end position="422"/>
    </location>
</feature>
<dbReference type="PROSITE" id="PS50222">
    <property type="entry name" value="EF_HAND_2"/>
    <property type="match status" value="3"/>
</dbReference>
<evidence type="ECO:0000256" key="2">
    <source>
        <dbReference type="ARBA" id="ARBA00017835"/>
    </source>
</evidence>
<dbReference type="InterPro" id="IPR011992">
    <property type="entry name" value="EF-hand-dom_pair"/>
</dbReference>
<dbReference type="SUPFAM" id="SSF47473">
    <property type="entry name" value="EF-hand"/>
    <property type="match status" value="1"/>
</dbReference>
<gene>
    <name evidence="6" type="ORF">CYMTET_50309</name>
</gene>
<dbReference type="GO" id="GO:0000266">
    <property type="term" value="P:mitochondrial fission"/>
    <property type="evidence" value="ECO:0007669"/>
    <property type="project" value="TreeGrafter"/>
</dbReference>
<dbReference type="CDD" id="cd00051">
    <property type="entry name" value="EFh"/>
    <property type="match status" value="2"/>
</dbReference>
<evidence type="ECO:0000259" key="5">
    <source>
        <dbReference type="PROSITE" id="PS50222"/>
    </source>
</evidence>
<dbReference type="PANTHER" id="PTHR11001">
    <property type="entry name" value="MITOCHONDRIAL FISSION PROCESS PROTEIN 1"/>
    <property type="match status" value="1"/>
</dbReference>
<dbReference type="InterPro" id="IPR019560">
    <property type="entry name" value="Mitochondrial_18_kDa_protein"/>
</dbReference>
<keyword evidence="7" id="KW-1185">Reference proteome</keyword>
<comment type="caution">
    <text evidence="6">The sequence shown here is derived from an EMBL/GenBank/DDBJ whole genome shotgun (WGS) entry which is preliminary data.</text>
</comment>
<feature type="domain" description="EF-hand" evidence="5">
    <location>
        <begin position="183"/>
        <end position="218"/>
    </location>
</feature>
<name>A0AAE0BPP0_9CHLO</name>
<dbReference type="PANTHER" id="PTHR11001:SF2">
    <property type="entry name" value="MITOCHONDRIAL FISSION PROCESS PROTEIN 1"/>
    <property type="match status" value="1"/>
</dbReference>
<dbReference type="SMART" id="SM00054">
    <property type="entry name" value="EFh"/>
    <property type="match status" value="4"/>
</dbReference>
<dbReference type="PROSITE" id="PS00018">
    <property type="entry name" value="EF_HAND_1"/>
    <property type="match status" value="2"/>
</dbReference>
<feature type="domain" description="EF-hand" evidence="5">
    <location>
        <begin position="219"/>
        <end position="254"/>
    </location>
</feature>
<protein>
    <recommendedName>
        <fullName evidence="2">Mitochondrial fission process protein 1</fullName>
    </recommendedName>
    <alternativeName>
        <fullName evidence="4">Mitochondrial 18 kDa protein</fullName>
    </alternativeName>
</protein>
<dbReference type="Proteomes" id="UP001190700">
    <property type="component" value="Unassembled WGS sequence"/>
</dbReference>
<dbReference type="Gene3D" id="1.10.238.10">
    <property type="entry name" value="EF-hand"/>
    <property type="match status" value="2"/>
</dbReference>
<evidence type="ECO:0000256" key="1">
    <source>
        <dbReference type="ARBA" id="ARBA00009224"/>
    </source>
</evidence>
<dbReference type="GO" id="GO:0005739">
    <property type="term" value="C:mitochondrion"/>
    <property type="evidence" value="ECO:0007669"/>
    <property type="project" value="TreeGrafter"/>
</dbReference>
<evidence type="ECO:0000256" key="3">
    <source>
        <dbReference type="ARBA" id="ARBA00022837"/>
    </source>
</evidence>
<dbReference type="EMBL" id="LGRX02033825">
    <property type="protein sequence ID" value="KAK3239790.1"/>
    <property type="molecule type" value="Genomic_DNA"/>
</dbReference>
<evidence type="ECO:0000313" key="7">
    <source>
        <dbReference type="Proteomes" id="UP001190700"/>
    </source>
</evidence>
<dbReference type="AlphaFoldDB" id="A0AAE0BPP0"/>